<dbReference type="Pfam" id="PF00646">
    <property type="entry name" value="F-box"/>
    <property type="match status" value="1"/>
</dbReference>
<feature type="coiled-coil region" evidence="1">
    <location>
        <begin position="212"/>
        <end position="239"/>
    </location>
</feature>
<dbReference type="PROSITE" id="PS50181">
    <property type="entry name" value="FBOX"/>
    <property type="match status" value="1"/>
</dbReference>
<gene>
    <name evidence="3" type="ORF">F53441_13493</name>
</gene>
<dbReference type="SUPFAM" id="SSF81383">
    <property type="entry name" value="F-box domain"/>
    <property type="match status" value="1"/>
</dbReference>
<feature type="domain" description="F-box" evidence="2">
    <location>
        <begin position="48"/>
        <end position="94"/>
    </location>
</feature>
<dbReference type="EMBL" id="JAADJG010000847">
    <property type="protein sequence ID" value="KAF4435521.1"/>
    <property type="molecule type" value="Genomic_DNA"/>
</dbReference>
<sequence length="248" mass="27516">MTSEAVVDICAYHRRDFDVVMVRSRPHDTQKVIKDFHTAFQTTPTAGLGILDQLPLELLSIVCRNLDLLSYFRFRQVNRQARVVSTSVLEYQSVVKHGLEGLRGMLRAGLAQSFTIRDLRPKSLVAAKLAIAKLEALGIIDQAIANELSGLSNQENQRFMASTAFTWYDPKSNKIESGDPNNTSFQHLDTLGVQHNFIIGSSNEVVLIDFEKAVVNADAKSLEKEMASLKAELSDESGRGGGFMEVEE</sequence>
<organism evidence="3 4">
    <name type="scientific">Fusarium austroafricanum</name>
    <dbReference type="NCBI Taxonomy" id="2364996"/>
    <lineage>
        <taxon>Eukaryota</taxon>
        <taxon>Fungi</taxon>
        <taxon>Dikarya</taxon>
        <taxon>Ascomycota</taxon>
        <taxon>Pezizomycotina</taxon>
        <taxon>Sordariomycetes</taxon>
        <taxon>Hypocreomycetidae</taxon>
        <taxon>Hypocreales</taxon>
        <taxon>Nectriaceae</taxon>
        <taxon>Fusarium</taxon>
        <taxon>Fusarium concolor species complex</taxon>
    </lineage>
</organism>
<dbReference type="OrthoDB" id="165382at2759"/>
<evidence type="ECO:0000256" key="1">
    <source>
        <dbReference type="SAM" id="Coils"/>
    </source>
</evidence>
<evidence type="ECO:0000313" key="4">
    <source>
        <dbReference type="Proteomes" id="UP000605986"/>
    </source>
</evidence>
<proteinExistence type="predicted"/>
<evidence type="ECO:0000259" key="2">
    <source>
        <dbReference type="PROSITE" id="PS50181"/>
    </source>
</evidence>
<evidence type="ECO:0000313" key="3">
    <source>
        <dbReference type="EMBL" id="KAF4435521.1"/>
    </source>
</evidence>
<protein>
    <submittedName>
        <fullName evidence="3">F-box domain, Skp2-like protein</fullName>
    </submittedName>
</protein>
<reference evidence="3" key="1">
    <citation type="submission" date="2020-01" db="EMBL/GenBank/DDBJ databases">
        <title>Identification and distribution of gene clusters putatively required for synthesis of sphingolipid metabolism inhibitors in phylogenetically diverse species of the filamentous fungus Fusarium.</title>
        <authorList>
            <person name="Kim H.-S."/>
            <person name="Busman M."/>
            <person name="Brown D.W."/>
            <person name="Divon H."/>
            <person name="Uhlig S."/>
            <person name="Proctor R.H."/>
        </authorList>
    </citation>
    <scope>NUCLEOTIDE SEQUENCE</scope>
    <source>
        <strain evidence="3">NRRL 53441</strain>
    </source>
</reference>
<keyword evidence="1" id="KW-0175">Coiled coil</keyword>
<dbReference type="InterPro" id="IPR036047">
    <property type="entry name" value="F-box-like_dom_sf"/>
</dbReference>
<name>A0A8H4JNU9_9HYPO</name>
<comment type="caution">
    <text evidence="3">The sequence shown here is derived from an EMBL/GenBank/DDBJ whole genome shotgun (WGS) entry which is preliminary data.</text>
</comment>
<dbReference type="AlphaFoldDB" id="A0A8H4JNU9"/>
<dbReference type="Proteomes" id="UP000605986">
    <property type="component" value="Unassembled WGS sequence"/>
</dbReference>
<accession>A0A8H4JNU9</accession>
<keyword evidence="4" id="KW-1185">Reference proteome</keyword>
<dbReference type="InterPro" id="IPR001810">
    <property type="entry name" value="F-box_dom"/>
</dbReference>